<dbReference type="Proteomes" id="UP000014500">
    <property type="component" value="Unassembled WGS sequence"/>
</dbReference>
<keyword evidence="1" id="KW-1133">Transmembrane helix</keyword>
<dbReference type="AlphaFoldDB" id="T1IWL3"/>
<evidence type="ECO:0000256" key="1">
    <source>
        <dbReference type="SAM" id="Phobius"/>
    </source>
</evidence>
<organism evidence="2 3">
    <name type="scientific">Strigamia maritima</name>
    <name type="common">European centipede</name>
    <name type="synonym">Geophilus maritimus</name>
    <dbReference type="NCBI Taxonomy" id="126957"/>
    <lineage>
        <taxon>Eukaryota</taxon>
        <taxon>Metazoa</taxon>
        <taxon>Ecdysozoa</taxon>
        <taxon>Arthropoda</taxon>
        <taxon>Myriapoda</taxon>
        <taxon>Chilopoda</taxon>
        <taxon>Pleurostigmophora</taxon>
        <taxon>Geophilomorpha</taxon>
        <taxon>Linotaeniidae</taxon>
        <taxon>Strigamia</taxon>
    </lineage>
</organism>
<reference evidence="3" key="1">
    <citation type="submission" date="2011-05" db="EMBL/GenBank/DDBJ databases">
        <authorList>
            <person name="Richards S.R."/>
            <person name="Qu J."/>
            <person name="Jiang H."/>
            <person name="Jhangiani S.N."/>
            <person name="Agravi P."/>
            <person name="Goodspeed R."/>
            <person name="Gross S."/>
            <person name="Mandapat C."/>
            <person name="Jackson L."/>
            <person name="Mathew T."/>
            <person name="Pu L."/>
            <person name="Thornton R."/>
            <person name="Saada N."/>
            <person name="Wilczek-Boney K.B."/>
            <person name="Lee S."/>
            <person name="Kovar C."/>
            <person name="Wu Y."/>
            <person name="Scherer S.E."/>
            <person name="Worley K.C."/>
            <person name="Muzny D.M."/>
            <person name="Gibbs R."/>
        </authorList>
    </citation>
    <scope>NUCLEOTIDE SEQUENCE</scope>
    <source>
        <strain evidence="3">Brora</strain>
    </source>
</reference>
<dbReference type="PhylomeDB" id="T1IWL3"/>
<evidence type="ECO:0000313" key="3">
    <source>
        <dbReference type="Proteomes" id="UP000014500"/>
    </source>
</evidence>
<protein>
    <submittedName>
        <fullName evidence="2">Uncharacterized protein</fullName>
    </submittedName>
</protein>
<dbReference type="EMBL" id="JH431623">
    <property type="status" value="NOT_ANNOTATED_CDS"/>
    <property type="molecule type" value="Genomic_DNA"/>
</dbReference>
<feature type="transmembrane region" description="Helical" evidence="1">
    <location>
        <begin position="50"/>
        <end position="69"/>
    </location>
</feature>
<keyword evidence="1" id="KW-0812">Transmembrane</keyword>
<proteinExistence type="predicted"/>
<evidence type="ECO:0000313" key="2">
    <source>
        <dbReference type="EnsemblMetazoa" id="SMAR005583-PA"/>
    </source>
</evidence>
<sequence>MDEPTPKRTFLRFRQLRKKKLSHLVGIIVAEQSEIPEFLKSVKYNSEKTISLSIFFYILVIINLLICVYQTMDRVLHYMDEPTAVDAFFIETANGSFPYVYIFPGTTHEFERFAAKKYKNHRKDCNFVRQVWAKNYQITDINKYMSKPTYITDAYFEMKKSRINLTIQNYDSLVRPTVQVSSAIWQQYGDLNYNMIIKLKFPEECNWVYLLVHPSSVSYHLTYDTSLKLSLDDEKNSPIKYLLTTTVQKTDGLSNAWYILSKMRIFPSSAYAYRCSAALRNSALTPPAGPLQGLPELNF</sequence>
<name>T1IWL3_STRMM</name>
<keyword evidence="3" id="KW-1185">Reference proteome</keyword>
<accession>T1IWL3</accession>
<dbReference type="EnsemblMetazoa" id="SMAR005583-RA">
    <property type="protein sequence ID" value="SMAR005583-PA"/>
    <property type="gene ID" value="SMAR005583"/>
</dbReference>
<reference evidence="2" key="2">
    <citation type="submission" date="2015-02" db="UniProtKB">
        <authorList>
            <consortium name="EnsemblMetazoa"/>
        </authorList>
    </citation>
    <scope>IDENTIFICATION</scope>
</reference>
<keyword evidence="1" id="KW-0472">Membrane</keyword>
<dbReference type="HOGENOM" id="CLU_931633_0_0_1"/>